<accession>A0A4R6BJ38</accession>
<dbReference type="GO" id="GO:0005886">
    <property type="term" value="C:plasma membrane"/>
    <property type="evidence" value="ECO:0007669"/>
    <property type="project" value="TreeGrafter"/>
</dbReference>
<feature type="transmembrane region" description="Helical" evidence="1">
    <location>
        <begin position="94"/>
        <end position="118"/>
    </location>
</feature>
<dbReference type="Proteomes" id="UP000295328">
    <property type="component" value="Unassembled WGS sequence"/>
</dbReference>
<keyword evidence="1" id="KW-0812">Transmembrane</keyword>
<dbReference type="InterPro" id="IPR008523">
    <property type="entry name" value="DUF805"/>
</dbReference>
<sequence>MYDTFLETYRRFWQQGLNFKGRATRQEYWVPQLLHFGILMVLYFIMTILFQMKSINFPYLIPALYIIGLILILVVLIPHLAVMVRRFHDVGHSGWWVILFVLSPVIWRLITHLIIGWFSNELSGTVFIVATLAYFSLQIWGFVQLVRGSMEWRNKWGEQPI</sequence>
<keyword evidence="1" id="KW-0472">Membrane</keyword>
<keyword evidence="3" id="KW-1185">Reference proteome</keyword>
<evidence type="ECO:0000313" key="3">
    <source>
        <dbReference type="Proteomes" id="UP000295328"/>
    </source>
</evidence>
<comment type="caution">
    <text evidence="2">The sequence shown here is derived from an EMBL/GenBank/DDBJ whole genome shotgun (WGS) entry which is preliminary data.</text>
</comment>
<feature type="transmembrane region" description="Helical" evidence="1">
    <location>
        <begin position="124"/>
        <end position="146"/>
    </location>
</feature>
<dbReference type="AlphaFoldDB" id="A0A4R6BJ38"/>
<reference evidence="2 3" key="1">
    <citation type="submission" date="2019-01" db="EMBL/GenBank/DDBJ databases">
        <title>Draft genome sequences of the type strains of six Macrococcus species.</title>
        <authorList>
            <person name="Mazhar S."/>
            <person name="Altermann E."/>
            <person name="Hill C."/>
            <person name="Mcauliffe O."/>
        </authorList>
    </citation>
    <scope>NUCLEOTIDE SEQUENCE [LARGE SCALE GENOMIC DNA]</scope>
    <source>
        <strain evidence="2 3">CCM4809</strain>
    </source>
</reference>
<dbReference type="PANTHER" id="PTHR34980:SF2">
    <property type="entry name" value="INNER MEMBRANE PROTEIN YHAH-RELATED"/>
    <property type="match status" value="1"/>
</dbReference>
<dbReference type="RefSeq" id="WP_133430340.1">
    <property type="nucleotide sequence ID" value="NZ_BMCC01000001.1"/>
</dbReference>
<proteinExistence type="predicted"/>
<dbReference type="OrthoDB" id="9812349at2"/>
<name>A0A4R6BJ38_9STAP</name>
<protein>
    <submittedName>
        <fullName evidence="2">DUF805 domain-containing protein</fullName>
    </submittedName>
</protein>
<dbReference type="EMBL" id="SCWE01000003">
    <property type="protein sequence ID" value="TDM01618.1"/>
    <property type="molecule type" value="Genomic_DNA"/>
</dbReference>
<keyword evidence="1" id="KW-1133">Transmembrane helix</keyword>
<dbReference type="PANTHER" id="PTHR34980">
    <property type="entry name" value="INNER MEMBRANE PROTEIN-RELATED-RELATED"/>
    <property type="match status" value="1"/>
</dbReference>
<organism evidence="2 3">
    <name type="scientific">Macrococcus hajekii</name>
    <dbReference type="NCBI Taxonomy" id="198482"/>
    <lineage>
        <taxon>Bacteria</taxon>
        <taxon>Bacillati</taxon>
        <taxon>Bacillota</taxon>
        <taxon>Bacilli</taxon>
        <taxon>Bacillales</taxon>
        <taxon>Staphylococcaceae</taxon>
        <taxon>Macrococcus</taxon>
    </lineage>
</organism>
<gene>
    <name evidence="2" type="ORF">ERX37_08990</name>
</gene>
<evidence type="ECO:0000256" key="1">
    <source>
        <dbReference type="SAM" id="Phobius"/>
    </source>
</evidence>
<feature type="transmembrane region" description="Helical" evidence="1">
    <location>
        <begin position="28"/>
        <end position="50"/>
    </location>
</feature>
<dbReference type="Pfam" id="PF05656">
    <property type="entry name" value="DUF805"/>
    <property type="match status" value="1"/>
</dbReference>
<evidence type="ECO:0000313" key="2">
    <source>
        <dbReference type="EMBL" id="TDM01618.1"/>
    </source>
</evidence>
<feature type="transmembrane region" description="Helical" evidence="1">
    <location>
        <begin position="62"/>
        <end position="82"/>
    </location>
</feature>